<sequence>MTTTPRALPREFASAAEDMYALHQFRRGELEGTTPFMPLGWKECRNRLTNLFELFTDLEEDHFLNNLVDRTIEFGIRDLHAYIEEYWPKEEPFTITAPIDFGMNWYAALCMLLGDFQEKHFSAFNHLQMHRHAETLKALADNVNVDNLHEAWQNHCTGMI</sequence>
<evidence type="ECO:0000313" key="1">
    <source>
        <dbReference type="EMBL" id="PIR94409.1"/>
    </source>
</evidence>
<accession>A0A2H0V7P6</accession>
<comment type="caution">
    <text evidence="1">The sequence shown here is derived from an EMBL/GenBank/DDBJ whole genome shotgun (WGS) entry which is preliminary data.</text>
</comment>
<evidence type="ECO:0000313" key="2">
    <source>
        <dbReference type="Proteomes" id="UP000229901"/>
    </source>
</evidence>
<reference evidence="2" key="1">
    <citation type="submission" date="2017-09" db="EMBL/GenBank/DDBJ databases">
        <title>Depth-based differentiation of microbial function through sediment-hosted aquifers and enrichment of novel symbionts in the deep terrestrial subsurface.</title>
        <authorList>
            <person name="Probst A.J."/>
            <person name="Ladd B."/>
            <person name="Jarett J.K."/>
            <person name="Geller-Mcgrath D.E."/>
            <person name="Sieber C.M.K."/>
            <person name="Emerson J.B."/>
            <person name="Anantharaman K."/>
            <person name="Thomas B.C."/>
            <person name="Malmstrom R."/>
            <person name="Stieglmeier M."/>
            <person name="Klingl A."/>
            <person name="Woyke T."/>
            <person name="Ryan C.M."/>
            <person name="Banfield J.F."/>
        </authorList>
    </citation>
    <scope>NUCLEOTIDE SEQUENCE [LARGE SCALE GENOMIC DNA]</scope>
</reference>
<organism evidence="1 2">
    <name type="scientific">Candidatus Falkowbacteria bacterium CG10_big_fil_rev_8_21_14_0_10_39_11</name>
    <dbReference type="NCBI Taxonomy" id="1974565"/>
    <lineage>
        <taxon>Bacteria</taxon>
        <taxon>Candidatus Falkowiibacteriota</taxon>
    </lineage>
</organism>
<dbReference type="AlphaFoldDB" id="A0A2H0V7P6"/>
<protein>
    <submittedName>
        <fullName evidence="1">Uncharacterized protein</fullName>
    </submittedName>
</protein>
<proteinExistence type="predicted"/>
<dbReference type="Proteomes" id="UP000229901">
    <property type="component" value="Unassembled WGS sequence"/>
</dbReference>
<gene>
    <name evidence="1" type="ORF">COT97_01340</name>
</gene>
<dbReference type="EMBL" id="PFAP01000006">
    <property type="protein sequence ID" value="PIR94409.1"/>
    <property type="molecule type" value="Genomic_DNA"/>
</dbReference>
<name>A0A2H0V7P6_9BACT</name>